<protein>
    <recommendedName>
        <fullName evidence="4">HD domain-containing protein</fullName>
    </recommendedName>
</protein>
<evidence type="ECO:0000313" key="3">
    <source>
        <dbReference type="Proteomes" id="UP000078237"/>
    </source>
</evidence>
<accession>A0A175VU91</accession>
<comment type="caution">
    <text evidence="2">The sequence shown here is derived from an EMBL/GenBank/DDBJ whole genome shotgun (WGS) entry which is preliminary data.</text>
</comment>
<sequence>MMLGFARVLSLAAMITLLPSLTLAAEGGIGERVRRPYRLRTIAGVSVVDTPLIRAAEMFARQHGDDFTYNHIMRSWLLGTLLIQHNETLRETIDLEVHAIATILHDLGWDRSANSSFVSPDRRFEVDGAIAARDFIRSHKDGKKWDARRLQLVWDAIALHTEPKIALFKELEVQAVNVGIALDFGIPAPGVTDEEYAAIAQEFPKDDFKSRFNETMIWLCQTKPTSTYGESN</sequence>
<dbReference type="AlphaFoldDB" id="A0A175VU91"/>
<organism evidence="2 3">
    <name type="scientific">Madurella mycetomatis</name>
    <dbReference type="NCBI Taxonomy" id="100816"/>
    <lineage>
        <taxon>Eukaryota</taxon>
        <taxon>Fungi</taxon>
        <taxon>Dikarya</taxon>
        <taxon>Ascomycota</taxon>
        <taxon>Pezizomycotina</taxon>
        <taxon>Sordariomycetes</taxon>
        <taxon>Sordariomycetidae</taxon>
        <taxon>Sordariales</taxon>
        <taxon>Sordariales incertae sedis</taxon>
        <taxon>Madurella</taxon>
    </lineage>
</organism>
<evidence type="ECO:0000256" key="1">
    <source>
        <dbReference type="SAM" id="SignalP"/>
    </source>
</evidence>
<evidence type="ECO:0008006" key="4">
    <source>
        <dbReference type="Google" id="ProtNLM"/>
    </source>
</evidence>
<feature type="signal peptide" evidence="1">
    <location>
        <begin position="1"/>
        <end position="24"/>
    </location>
</feature>
<gene>
    <name evidence="2" type="ORF">MMYC01_209287</name>
</gene>
<proteinExistence type="predicted"/>
<dbReference type="STRING" id="100816.A0A175VU91"/>
<keyword evidence="1" id="KW-0732">Signal</keyword>
<dbReference type="OrthoDB" id="2378324at2759"/>
<reference evidence="2 3" key="1">
    <citation type="journal article" date="2016" name="Genome Announc.">
        <title>Genome Sequence of Madurella mycetomatis mm55, Isolated from a Human Mycetoma Case in Sudan.</title>
        <authorList>
            <person name="Smit S."/>
            <person name="Derks M.F."/>
            <person name="Bervoets S."/>
            <person name="Fahal A."/>
            <person name="van Leeuwen W."/>
            <person name="van Belkum A."/>
            <person name="van de Sande W.W."/>
        </authorList>
    </citation>
    <scope>NUCLEOTIDE SEQUENCE [LARGE SCALE GENOMIC DNA]</scope>
    <source>
        <strain evidence="3">mm55</strain>
    </source>
</reference>
<dbReference type="Gene3D" id="1.10.3210.10">
    <property type="entry name" value="Hypothetical protein af1432"/>
    <property type="match status" value="1"/>
</dbReference>
<dbReference type="PANTHER" id="PTHR35569">
    <property type="entry name" value="CYANAMIDE HYDRATASE DDI2-RELATED"/>
    <property type="match status" value="1"/>
</dbReference>
<name>A0A175VU91_9PEZI</name>
<feature type="chain" id="PRO_5008043307" description="HD domain-containing protein" evidence="1">
    <location>
        <begin position="25"/>
        <end position="232"/>
    </location>
</feature>
<dbReference type="SUPFAM" id="SSF109604">
    <property type="entry name" value="HD-domain/PDEase-like"/>
    <property type="match status" value="1"/>
</dbReference>
<dbReference type="PANTHER" id="PTHR35569:SF1">
    <property type="entry name" value="CYANAMIDE HYDRATASE DDI2-RELATED"/>
    <property type="match status" value="1"/>
</dbReference>
<dbReference type="VEuPathDB" id="FungiDB:MMYC01_209287"/>
<dbReference type="Proteomes" id="UP000078237">
    <property type="component" value="Unassembled WGS sequence"/>
</dbReference>
<dbReference type="EMBL" id="LCTW02000322">
    <property type="protein sequence ID" value="KXX74759.1"/>
    <property type="molecule type" value="Genomic_DNA"/>
</dbReference>
<evidence type="ECO:0000313" key="2">
    <source>
        <dbReference type="EMBL" id="KXX74759.1"/>
    </source>
</evidence>
<keyword evidence="3" id="KW-1185">Reference proteome</keyword>